<protein>
    <submittedName>
        <fullName evidence="3">Conjugal transfer protein TraO</fullName>
    </submittedName>
</protein>
<feature type="compositionally biased region" description="Polar residues" evidence="1">
    <location>
        <begin position="101"/>
        <end position="111"/>
    </location>
</feature>
<feature type="compositionally biased region" description="Polar residues" evidence="1">
    <location>
        <begin position="399"/>
        <end position="416"/>
    </location>
</feature>
<dbReference type="InterPro" id="IPR049855">
    <property type="entry name" value="DotG/IcmE-like_C"/>
</dbReference>
<evidence type="ECO:0000313" key="3">
    <source>
        <dbReference type="EMBL" id="ECV9277609.1"/>
    </source>
</evidence>
<organism evidence="3">
    <name type="scientific">Salmonella typhimurium</name>
    <dbReference type="NCBI Taxonomy" id="90371"/>
    <lineage>
        <taxon>Bacteria</taxon>
        <taxon>Pseudomonadati</taxon>
        <taxon>Pseudomonadota</taxon>
        <taxon>Gammaproteobacteria</taxon>
        <taxon>Enterobacterales</taxon>
        <taxon>Enterobacteriaceae</taxon>
        <taxon>Salmonella</taxon>
    </lineage>
</organism>
<keyword evidence="2" id="KW-0812">Transmembrane</keyword>
<feature type="transmembrane region" description="Helical" evidence="2">
    <location>
        <begin position="15"/>
        <end position="36"/>
    </location>
</feature>
<comment type="caution">
    <text evidence="3">The sequence shown here is derived from an EMBL/GenBank/DDBJ whole genome shotgun (WGS) entry which is preliminary data.</text>
</comment>
<gene>
    <name evidence="3" type="primary">traO</name>
    <name evidence="3" type="ORF">AAC35_18110</name>
</gene>
<evidence type="ECO:0000256" key="2">
    <source>
        <dbReference type="SAM" id="Phobius"/>
    </source>
</evidence>
<dbReference type="EMBL" id="AAKUTC010000018">
    <property type="protein sequence ID" value="ECV9277609.1"/>
    <property type="molecule type" value="Genomic_DNA"/>
</dbReference>
<name>A0A611XT33_SALTM</name>
<dbReference type="AlphaFoldDB" id="A0A611XT33"/>
<dbReference type="CDD" id="cd16431">
    <property type="entry name" value="IcmE"/>
    <property type="match status" value="1"/>
</dbReference>
<reference evidence="3" key="1">
    <citation type="submission" date="2018-07" db="EMBL/GenBank/DDBJ databases">
        <authorList>
            <person name="Ashton P.M."/>
            <person name="Dallman T."/>
            <person name="Nair S."/>
            <person name="De Pinna E."/>
            <person name="Peters T."/>
            <person name="Grant K."/>
        </authorList>
    </citation>
    <scope>NUCLEOTIDE SEQUENCE</scope>
    <source>
        <strain evidence="3">84461</strain>
    </source>
</reference>
<feature type="region of interest" description="Disordered" evidence="1">
    <location>
        <begin position="399"/>
        <end position="431"/>
    </location>
</feature>
<dbReference type="NCBIfam" id="NF033884">
    <property type="entry name" value="conj_TraO_IncI1"/>
    <property type="match status" value="1"/>
</dbReference>
<feature type="region of interest" description="Disordered" evidence="1">
    <location>
        <begin position="76"/>
        <end position="136"/>
    </location>
</feature>
<feature type="compositionally biased region" description="Basic and acidic residues" evidence="1">
    <location>
        <begin position="112"/>
        <end position="122"/>
    </location>
</feature>
<accession>A0A611XT33</accession>
<keyword evidence="2" id="KW-1133">Transmembrane helix</keyword>
<evidence type="ECO:0000256" key="1">
    <source>
        <dbReference type="SAM" id="MobiDB-lite"/>
    </source>
</evidence>
<feature type="region of interest" description="Disordered" evidence="1">
    <location>
        <begin position="157"/>
        <end position="177"/>
    </location>
</feature>
<keyword evidence="2" id="KW-0472">Membrane</keyword>
<proteinExistence type="predicted"/>
<sequence length="431" mass="46032">MSTEKDAGQSGKKGVVLVVAALVLIAGISYVGMGWFQPQERTQSRLALSAASVRTGTTTDETAHYRELLRQDNDQGAAEAEKNNTSFLASIPRGVDIPVENTDTGKTGQSGNDEKRTTRENNRTPPSQQRVNDKDRQERLKQVLARLRNTTPATLTVATVPGGESGGSGRSNGGQSQGIWHNWTSSLSSGNSIIPATLRSTDVTTPPVTIIPALTRVPAYIETAVDSDNTTSQVVANIPAGPWAGARLHAARITLVGDGVEINFTRMFWQGTEYKVNAWAQDQKTLQSSIASDVNHRYVSRIFLPAFLGGFGEAGSLFKSANTQILTNQYSTLASTAMPSGKVLAGVIGGGMAEKTGSVLQQDAAKLPATQVTVNRNETIAIQFVDGVYSTDAIKPGASRTTQNAQVTSESRQPTLAQLRARQKTEDESDE</sequence>
<feature type="compositionally biased region" description="Gly residues" evidence="1">
    <location>
        <begin position="163"/>
        <end position="176"/>
    </location>
</feature>